<name>A0ABV2MX55_9HYPH</name>
<dbReference type="InterPro" id="IPR002821">
    <property type="entry name" value="Hydantoinase_A"/>
</dbReference>
<reference evidence="4 5" key="1">
    <citation type="submission" date="2024-06" db="EMBL/GenBank/DDBJ databases">
        <title>Genomic Encyclopedia of Type Strains, Phase IV (KMG-IV): sequencing the most valuable type-strain genomes for metagenomic binning, comparative biology and taxonomic classification.</title>
        <authorList>
            <person name="Goeker M."/>
        </authorList>
    </citation>
    <scope>NUCLEOTIDE SEQUENCE [LARGE SCALE GENOMIC DNA]</scope>
    <source>
        <strain evidence="4 5">DSM 27865</strain>
    </source>
</reference>
<feature type="domain" description="Hydantoinase A/oxoprolinase" evidence="1">
    <location>
        <begin position="201"/>
        <end position="487"/>
    </location>
</feature>
<feature type="domain" description="Hydantoinase/oxoprolinase N-terminal" evidence="2">
    <location>
        <begin position="6"/>
        <end position="179"/>
    </location>
</feature>
<dbReference type="Pfam" id="PF05378">
    <property type="entry name" value="Hydant_A_N"/>
    <property type="match status" value="1"/>
</dbReference>
<evidence type="ECO:0000259" key="3">
    <source>
        <dbReference type="Pfam" id="PF19278"/>
    </source>
</evidence>
<dbReference type="PANTHER" id="PTHR11365:SF23">
    <property type="entry name" value="HYPOTHETICAL 5-OXOPROLINASE (EUROFUNG)-RELATED"/>
    <property type="match status" value="1"/>
</dbReference>
<comment type="caution">
    <text evidence="4">The sequence shown here is derived from an EMBL/GenBank/DDBJ whole genome shotgun (WGS) entry which is preliminary data.</text>
</comment>
<organism evidence="4 5">
    <name type="scientific">Aquamicrobium terrae</name>
    <dbReference type="NCBI Taxonomy" id="1324945"/>
    <lineage>
        <taxon>Bacteria</taxon>
        <taxon>Pseudomonadati</taxon>
        <taxon>Pseudomonadota</taxon>
        <taxon>Alphaproteobacteria</taxon>
        <taxon>Hyphomicrobiales</taxon>
        <taxon>Phyllobacteriaceae</taxon>
        <taxon>Aquamicrobium</taxon>
    </lineage>
</organism>
<evidence type="ECO:0000313" key="4">
    <source>
        <dbReference type="EMBL" id="MET3791386.1"/>
    </source>
</evidence>
<dbReference type="EC" id="3.5.2.14" evidence="4"/>
<dbReference type="InterPro" id="IPR008040">
    <property type="entry name" value="Hydant_A_N"/>
</dbReference>
<accession>A0ABV2MX55</accession>
<dbReference type="InterPro" id="IPR049517">
    <property type="entry name" value="ACX-like_C"/>
</dbReference>
<proteinExistence type="predicted"/>
<protein>
    <submittedName>
        <fullName evidence="4">N-methylhydantoinase A</fullName>
        <ecNumber evidence="4">3.5.2.14</ecNumber>
    </submittedName>
</protein>
<dbReference type="Pfam" id="PF19278">
    <property type="entry name" value="Hydant_A_C"/>
    <property type="match status" value="1"/>
</dbReference>
<keyword evidence="4" id="KW-0378">Hydrolase</keyword>
<dbReference type="RefSeq" id="WP_354193716.1">
    <property type="nucleotide sequence ID" value="NZ_JBEPML010000004.1"/>
</dbReference>
<evidence type="ECO:0000313" key="5">
    <source>
        <dbReference type="Proteomes" id="UP001549076"/>
    </source>
</evidence>
<dbReference type="GO" id="GO:0047423">
    <property type="term" value="F:N-methylhydantoinase (ATP-hydrolyzing) activity"/>
    <property type="evidence" value="ECO:0007669"/>
    <property type="project" value="UniProtKB-EC"/>
</dbReference>
<feature type="domain" description="Acetophenone carboxylase-like C-terminal" evidence="3">
    <location>
        <begin position="504"/>
        <end position="677"/>
    </location>
</feature>
<sequence length="686" mass="72736">MISLSADVGGTFTDVVLADSASGRTYADKVLTTPGTSDAIVSGILRLSARAGVKPSDIDIFVHGFTIATNAWLTRSGARVVLAVTRGFRDVLEIATQRRSLPYSLTQTRTTPLAPRSRVVEVDERMDAFGAAVVPLSEQEAARAADAILALKPEAVAISLLFSHLDPAHEDMLAEALHKCAPDLPVYRSSVINPQIEEYPRTNTTVTAAYVGPAVDEYIRKLETALPAIGMDAPVLLMRSDGGVSTIKAARDNPATMLLSGPAGGVVAGCAISREHGIPNIITFDMGGTSADFSLIADGAAVTANERLINGEVLRLTTLDIPTISAGGGSIGSVDLGGAIRVGPASAGSVPGPACYGRGGTLPTLTDAALVLGLLDADEYLGGEMRLDPDKAREAIRSAIADRLSITVEDAAYAMVTIANAQMAQAIRSLSVERGHDLREFSLLAFGGAGSVFAPFLAADLEMRDIVIPARPGVFSASGLLLSDIRYTFQIPFLAQIDTVEERGLNDAADGMRELARQAFDRDGVALKDRQVRYYADMRYVGQVHELTLPLEDDDGTIRWNVEQLAAQFSQAHERAYGFADVSIPCEVVNLRLEGIGKVQKPKTENALAEASAAPAQNGKRSVYLGPKLGYREATVHRRDSLREGTRLPGPAIINQPDTTIFVLLGQEAEVGLNGVLRIKAVSGEN</sequence>
<gene>
    <name evidence="4" type="ORF">ABID37_001594</name>
</gene>
<keyword evidence="5" id="KW-1185">Reference proteome</keyword>
<evidence type="ECO:0000259" key="1">
    <source>
        <dbReference type="Pfam" id="PF01968"/>
    </source>
</evidence>
<dbReference type="Proteomes" id="UP001549076">
    <property type="component" value="Unassembled WGS sequence"/>
</dbReference>
<evidence type="ECO:0000259" key="2">
    <source>
        <dbReference type="Pfam" id="PF05378"/>
    </source>
</evidence>
<dbReference type="EMBL" id="JBEPML010000004">
    <property type="protein sequence ID" value="MET3791386.1"/>
    <property type="molecule type" value="Genomic_DNA"/>
</dbReference>
<dbReference type="InterPro" id="IPR045079">
    <property type="entry name" value="Oxoprolinase-like"/>
</dbReference>
<dbReference type="Pfam" id="PF01968">
    <property type="entry name" value="Hydantoinase_A"/>
    <property type="match status" value="1"/>
</dbReference>
<dbReference type="PANTHER" id="PTHR11365">
    <property type="entry name" value="5-OXOPROLINASE RELATED"/>
    <property type="match status" value="1"/>
</dbReference>